<accession>A0A2U3QEC1</accession>
<dbReference type="InterPro" id="IPR023753">
    <property type="entry name" value="FAD/NAD-binding_dom"/>
</dbReference>
<dbReference type="PRINTS" id="PR00368">
    <property type="entry name" value="FADPNR"/>
</dbReference>
<dbReference type="Gene3D" id="3.50.50.60">
    <property type="entry name" value="FAD/NAD(P)-binding domain"/>
    <property type="match status" value="2"/>
</dbReference>
<evidence type="ECO:0000313" key="4">
    <source>
        <dbReference type="EMBL" id="SPP99690.1"/>
    </source>
</evidence>
<sequence>MTETEDIYDIIIIGGGPGGLSAAQYTSRAKLRTIVLDKSAAAGALAYTSHIENYPGLVSAVSGKELLDIFRRQAINFGTEYAEAQVIGVNLDSDLKEVFTMEKSYRGKAVIIATGSMGRKPTIKGEADFLGRGVSYCAVCDAAFFKGKVVCVIGNSEEAIKEAGYLTRFADTVYLISPTSKLKAESHSSLDAENLKVISESSVVSIEGDETVQKIRLLGPDKQEKEMPMSGVFVYIHGSRPIVDFLSGALELKETECIETNRMMETSKPGVFAAGDVTCTEVRQVVIAASNGCLAALSAEKYIHHRSRLKSDWGK</sequence>
<keyword evidence="1" id="KW-0285">Flavoprotein</keyword>
<dbReference type="OrthoDB" id="9806179at2"/>
<feature type="domain" description="FAD/NAD(P)-binding" evidence="3">
    <location>
        <begin position="8"/>
        <end position="292"/>
    </location>
</feature>
<reference evidence="5" key="1">
    <citation type="submission" date="2018-03" db="EMBL/GenBank/DDBJ databases">
        <authorList>
            <person name="Zecchin S."/>
        </authorList>
    </citation>
    <scope>NUCLEOTIDE SEQUENCE [LARGE SCALE GENOMIC DNA]</scope>
</reference>
<gene>
    <name evidence="4" type="primary">trxB</name>
    <name evidence="4" type="ORF">NBG4_1080005</name>
</gene>
<keyword evidence="2 4" id="KW-0560">Oxidoreductase</keyword>
<name>A0A2U3QEC1_9BACT</name>
<evidence type="ECO:0000259" key="3">
    <source>
        <dbReference type="Pfam" id="PF07992"/>
    </source>
</evidence>
<evidence type="ECO:0000256" key="1">
    <source>
        <dbReference type="ARBA" id="ARBA00022630"/>
    </source>
</evidence>
<keyword evidence="5" id="KW-1185">Reference proteome</keyword>
<organism evidence="4 5">
    <name type="scientific">Candidatus Sulfobium mesophilum</name>
    <dbReference type="NCBI Taxonomy" id="2016548"/>
    <lineage>
        <taxon>Bacteria</taxon>
        <taxon>Pseudomonadati</taxon>
        <taxon>Nitrospirota</taxon>
        <taxon>Nitrospiria</taxon>
        <taxon>Nitrospirales</taxon>
        <taxon>Nitrospiraceae</taxon>
        <taxon>Candidatus Sulfobium</taxon>
    </lineage>
</organism>
<dbReference type="AlphaFoldDB" id="A0A2U3QEC1"/>
<dbReference type="GO" id="GO:0004791">
    <property type="term" value="F:thioredoxin-disulfide reductase (NADPH) activity"/>
    <property type="evidence" value="ECO:0007669"/>
    <property type="project" value="UniProtKB-EC"/>
</dbReference>
<dbReference type="EMBL" id="OUUY01000011">
    <property type="protein sequence ID" value="SPP99690.1"/>
    <property type="molecule type" value="Genomic_DNA"/>
</dbReference>
<dbReference type="PRINTS" id="PR00469">
    <property type="entry name" value="PNDRDTASEII"/>
</dbReference>
<protein>
    <submittedName>
        <fullName evidence="4">Thioredoxin reductase</fullName>
        <ecNumber evidence="4">1.8.1.9</ecNumber>
    </submittedName>
</protein>
<evidence type="ECO:0000313" key="5">
    <source>
        <dbReference type="Proteomes" id="UP000245125"/>
    </source>
</evidence>
<dbReference type="InterPro" id="IPR050097">
    <property type="entry name" value="Ferredoxin-NADP_redctase_2"/>
</dbReference>
<dbReference type="SUPFAM" id="SSF51905">
    <property type="entry name" value="FAD/NAD(P)-binding domain"/>
    <property type="match status" value="1"/>
</dbReference>
<dbReference type="Proteomes" id="UP000245125">
    <property type="component" value="Unassembled WGS sequence"/>
</dbReference>
<dbReference type="PANTHER" id="PTHR48105">
    <property type="entry name" value="THIOREDOXIN REDUCTASE 1-RELATED-RELATED"/>
    <property type="match status" value="1"/>
</dbReference>
<dbReference type="InterPro" id="IPR036188">
    <property type="entry name" value="FAD/NAD-bd_sf"/>
</dbReference>
<dbReference type="EC" id="1.8.1.9" evidence="4"/>
<proteinExistence type="predicted"/>
<evidence type="ECO:0000256" key="2">
    <source>
        <dbReference type="ARBA" id="ARBA00023002"/>
    </source>
</evidence>
<dbReference type="Pfam" id="PF07992">
    <property type="entry name" value="Pyr_redox_2"/>
    <property type="match status" value="1"/>
</dbReference>